<feature type="compositionally biased region" description="Low complexity" evidence="1">
    <location>
        <begin position="46"/>
        <end position="69"/>
    </location>
</feature>
<feature type="region of interest" description="Disordered" evidence="1">
    <location>
        <begin position="1"/>
        <end position="195"/>
    </location>
</feature>
<feature type="compositionally biased region" description="Polar residues" evidence="1">
    <location>
        <begin position="89"/>
        <end position="126"/>
    </location>
</feature>
<organism evidence="2 3">
    <name type="scientific">Dissophora globulifera</name>
    <dbReference type="NCBI Taxonomy" id="979702"/>
    <lineage>
        <taxon>Eukaryota</taxon>
        <taxon>Fungi</taxon>
        <taxon>Fungi incertae sedis</taxon>
        <taxon>Mucoromycota</taxon>
        <taxon>Mortierellomycotina</taxon>
        <taxon>Mortierellomycetes</taxon>
        <taxon>Mortierellales</taxon>
        <taxon>Mortierellaceae</taxon>
        <taxon>Dissophora</taxon>
    </lineage>
</organism>
<feature type="compositionally biased region" description="Polar residues" evidence="1">
    <location>
        <begin position="18"/>
        <end position="34"/>
    </location>
</feature>
<dbReference type="Proteomes" id="UP000738325">
    <property type="component" value="Unassembled WGS sequence"/>
</dbReference>
<sequence>MQSHSHGLSKNHPAPTSVPVTFSTSNNMVSQSLESRMKKLKIHPQSPSSVSDDISAGSVSGGVVASPGSKTYRSRARMDLPWKKEEPTASHSSVSKYGQAHQSGSNNGGCVTSSNFEMSVAKNSGDSRAGVDEAGRVGGVGDWNKGRRRAKPRRGIDVQSGTSNDPRGGSDDGWRGRKGKRVGSRGERTTTSMTEGVKDQKDIRAHHQYQRKHQYRPYQTQFQPQYRPVDTARVRGYHQVYQEQQQQQQQRYTPDTRTNIVKNSLLLDIQSRSPQSTQLTHLTLLRYEFLLDEFLEMIQLLPSLQVLDLEIISLLPSPQPRSQGQDQPALQLAQNNQEFAYMQRVEDHFNQDSDNGCMLVDQDDQAQWESRSRQQSQSNGFSDKDSNDRQRSFGNCICRVGSQQQFPKVRSLTFRGTIVVPELLKHFPNLEEFALEETRLPPMTATLHPVFASPGLHNTPSSAKNIGNKSLYASGYSSNFSTDSDSDGLNAAARDSLPAAACSPSFLSTMISDLAHSLLEGCPRLTRLVLKEPLLVEDGQARGRSQQLTLLVRAVPQLRQFVANKRVVTSCPLLIETLFDYHHAHLCSFQVIDDPSSEATYYTQPQQPYERQYLQQQRYQEQIRQHHHLNSRQYSELLQQTLQLQQQHREQELDALLRLRAACFRILEGCPLLQIFEVKVPLPLQDLIASVPRWVCGPMLTVLRLDIEELTVDGGLDTEEEEVMQIFASNRSYKCVTIADERFVSAPVELAFTTLSFQRPVDFWVDISTRRIKDRI</sequence>
<protein>
    <submittedName>
        <fullName evidence="2">Uncharacterized protein</fullName>
    </submittedName>
</protein>
<reference evidence="2" key="1">
    <citation type="journal article" date="2020" name="Fungal Divers.">
        <title>Resolving the Mortierellaceae phylogeny through synthesis of multi-gene phylogenetics and phylogenomics.</title>
        <authorList>
            <person name="Vandepol N."/>
            <person name="Liber J."/>
            <person name="Desiro A."/>
            <person name="Na H."/>
            <person name="Kennedy M."/>
            <person name="Barry K."/>
            <person name="Grigoriev I.V."/>
            <person name="Miller A.N."/>
            <person name="O'Donnell K."/>
            <person name="Stajich J.E."/>
            <person name="Bonito G."/>
        </authorList>
    </citation>
    <scope>NUCLEOTIDE SEQUENCE</scope>
    <source>
        <strain evidence="2">REB-010B</strain>
    </source>
</reference>
<dbReference type="OrthoDB" id="2449186at2759"/>
<dbReference type="EMBL" id="JAAAIP010000138">
    <property type="protein sequence ID" value="KAG0324749.1"/>
    <property type="molecule type" value="Genomic_DNA"/>
</dbReference>
<feature type="compositionally biased region" description="Basic and acidic residues" evidence="1">
    <location>
        <begin position="76"/>
        <end position="88"/>
    </location>
</feature>
<gene>
    <name evidence="2" type="ORF">BGZ99_001469</name>
</gene>
<keyword evidence="3" id="KW-1185">Reference proteome</keyword>
<accession>A0A9P6UY14</accession>
<name>A0A9P6UY14_9FUNG</name>
<dbReference type="AlphaFoldDB" id="A0A9P6UY14"/>
<evidence type="ECO:0000313" key="2">
    <source>
        <dbReference type="EMBL" id="KAG0324749.1"/>
    </source>
</evidence>
<evidence type="ECO:0000313" key="3">
    <source>
        <dbReference type="Proteomes" id="UP000738325"/>
    </source>
</evidence>
<proteinExistence type="predicted"/>
<comment type="caution">
    <text evidence="2">The sequence shown here is derived from an EMBL/GenBank/DDBJ whole genome shotgun (WGS) entry which is preliminary data.</text>
</comment>
<feature type="region of interest" description="Disordered" evidence="1">
    <location>
        <begin position="364"/>
        <end position="388"/>
    </location>
</feature>
<evidence type="ECO:0000256" key="1">
    <source>
        <dbReference type="SAM" id="MobiDB-lite"/>
    </source>
</evidence>